<accession>A0A7R9QT57</accession>
<evidence type="ECO:0000313" key="2">
    <source>
        <dbReference type="Proteomes" id="UP000728032"/>
    </source>
</evidence>
<gene>
    <name evidence="1" type="ORF">ONB1V03_LOCUS14174</name>
</gene>
<dbReference type="GO" id="GO:0070939">
    <property type="term" value="C:Dsl1/NZR complex"/>
    <property type="evidence" value="ECO:0007669"/>
    <property type="project" value="InterPro"/>
</dbReference>
<dbReference type="AlphaFoldDB" id="A0A7R9QT57"/>
<dbReference type="Proteomes" id="UP000728032">
    <property type="component" value="Unassembled WGS sequence"/>
</dbReference>
<dbReference type="EMBL" id="CAJPVJ010013203">
    <property type="protein sequence ID" value="CAG2174733.1"/>
    <property type="molecule type" value="Genomic_DNA"/>
</dbReference>
<dbReference type="GO" id="GO:0006888">
    <property type="term" value="P:endoplasmic reticulum to Golgi vesicle-mediated transport"/>
    <property type="evidence" value="ECO:0007669"/>
    <property type="project" value="InterPro"/>
</dbReference>
<evidence type="ECO:0008006" key="3">
    <source>
        <dbReference type="Google" id="ProtNLM"/>
    </source>
</evidence>
<dbReference type="OrthoDB" id="2189254at2759"/>
<keyword evidence="2" id="KW-1185">Reference proteome</keyword>
<reference evidence="1" key="1">
    <citation type="submission" date="2020-11" db="EMBL/GenBank/DDBJ databases">
        <authorList>
            <person name="Tran Van P."/>
        </authorList>
    </citation>
    <scope>NUCLEOTIDE SEQUENCE</scope>
</reference>
<feature type="non-terminal residue" evidence="1">
    <location>
        <position position="473"/>
    </location>
</feature>
<evidence type="ECO:0000313" key="1">
    <source>
        <dbReference type="EMBL" id="CAD7657547.1"/>
    </source>
</evidence>
<dbReference type="PANTHER" id="PTHR13520:SF0">
    <property type="entry name" value="RAD50-INTERACTING PROTEIN 1"/>
    <property type="match status" value="1"/>
</dbReference>
<dbReference type="InterPro" id="IPR042044">
    <property type="entry name" value="EXOC6PINT-1/Sec15/Tip20_C_dom2"/>
</dbReference>
<sequence>MQCKRLSQTPDSDLLLPIEVMITPLKKRFQYHFMETKSKLNRLEKPEWYLSQTLVWIRQNETFLSQTIDPLLRSHSSQLVPSKLQLISGLIECLTAKLKHDLPSLVFDDKLFTHTVDEVLVFSRELLDIEPNIYQVFPNCNLMNVFSCEPFFTRIITLEKKKSTEFVELIVSSKSAWNEMCGHEGIDELRICECGDNFVLMLQSITNRCSLFTDNSLKYSFVRLQLDILDDFRLRLIQLIHTSDQSWPHSQQYFAIINTFNYLIVVLNEWKILPFFVQISETYSPNETVFDPIIGLFQHVLNEFILQIKTLFLSEFRDKLQAYQSTKWFCLKSIDNCLSPNASQLLHFISTNLVSLQKSLSNTLFDTILHEMADQINRSLLEDVILKNSFNEFGAKQMDYDISVGLLSVFRLYITRPQLHFATLNEALKLLNLERGTHLLLKDILVDDRNNTDAKVALKEMHISSISPHLALN</sequence>
<organism evidence="1">
    <name type="scientific">Oppiella nova</name>
    <dbReference type="NCBI Taxonomy" id="334625"/>
    <lineage>
        <taxon>Eukaryota</taxon>
        <taxon>Metazoa</taxon>
        <taxon>Ecdysozoa</taxon>
        <taxon>Arthropoda</taxon>
        <taxon>Chelicerata</taxon>
        <taxon>Arachnida</taxon>
        <taxon>Acari</taxon>
        <taxon>Acariformes</taxon>
        <taxon>Sarcoptiformes</taxon>
        <taxon>Oribatida</taxon>
        <taxon>Brachypylina</taxon>
        <taxon>Oppioidea</taxon>
        <taxon>Oppiidae</taxon>
        <taxon>Oppiella</taxon>
    </lineage>
</organism>
<dbReference type="InterPro" id="IPR007528">
    <property type="entry name" value="RINT1_Tip20"/>
</dbReference>
<protein>
    <recommendedName>
        <fullName evidence="3">RAD50-interacting protein 1</fullName>
    </recommendedName>
</protein>
<dbReference type="GO" id="GO:0060628">
    <property type="term" value="P:regulation of ER to Golgi vesicle-mediated transport"/>
    <property type="evidence" value="ECO:0007669"/>
    <property type="project" value="TreeGrafter"/>
</dbReference>
<proteinExistence type="predicted"/>
<dbReference type="GO" id="GO:0006890">
    <property type="term" value="P:retrograde vesicle-mediated transport, Golgi to endoplasmic reticulum"/>
    <property type="evidence" value="ECO:0007669"/>
    <property type="project" value="InterPro"/>
</dbReference>
<dbReference type="Pfam" id="PF04437">
    <property type="entry name" value="RINT1_TIP1"/>
    <property type="match status" value="1"/>
</dbReference>
<dbReference type="PANTHER" id="PTHR13520">
    <property type="entry name" value="RAD50-INTERACTING PROTEIN 1 RINT-1"/>
    <property type="match status" value="1"/>
</dbReference>
<name>A0A7R9QT57_9ACAR</name>
<dbReference type="Gene3D" id="1.20.58.670">
    <property type="entry name" value="Dsl1p vesicle tethering complex, Tip20p subunit, domain D"/>
    <property type="match status" value="1"/>
</dbReference>
<dbReference type="EMBL" id="OC928028">
    <property type="protein sequence ID" value="CAD7657547.1"/>
    <property type="molecule type" value="Genomic_DNA"/>
</dbReference>
<dbReference type="PROSITE" id="PS51386">
    <property type="entry name" value="RINT1_TIP20"/>
    <property type="match status" value="1"/>
</dbReference>